<feature type="transmembrane region" description="Helical" evidence="1">
    <location>
        <begin position="265"/>
        <end position="287"/>
    </location>
</feature>
<evidence type="ECO:0000256" key="1">
    <source>
        <dbReference type="SAM" id="Phobius"/>
    </source>
</evidence>
<keyword evidence="4" id="KW-1185">Reference proteome</keyword>
<dbReference type="PANTHER" id="PTHR30590:SF3">
    <property type="entry name" value="HYPOTHETICAL MEMBRANE SPANNING PROTEIN"/>
    <property type="match status" value="1"/>
</dbReference>
<dbReference type="InterPro" id="IPR007349">
    <property type="entry name" value="DUF418"/>
</dbReference>
<proteinExistence type="predicted"/>
<reference evidence="3 4" key="1">
    <citation type="submission" date="2020-07" db="EMBL/GenBank/DDBJ databases">
        <title>Sequencing the genomes of 1000 actinobacteria strains.</title>
        <authorList>
            <person name="Klenk H.-P."/>
        </authorList>
    </citation>
    <scope>NUCLEOTIDE SEQUENCE [LARGE SCALE GENOMIC DNA]</scope>
    <source>
        <strain evidence="3 4">DSM 40398</strain>
    </source>
</reference>
<name>A0A7Y9JGZ6_9ACTN</name>
<keyword evidence="1" id="KW-1133">Transmembrane helix</keyword>
<dbReference type="Pfam" id="PF04235">
    <property type="entry name" value="DUF418"/>
    <property type="match status" value="1"/>
</dbReference>
<feature type="transmembrane region" description="Helical" evidence="1">
    <location>
        <begin position="50"/>
        <end position="66"/>
    </location>
</feature>
<feature type="transmembrane region" description="Helical" evidence="1">
    <location>
        <begin position="12"/>
        <end position="30"/>
    </location>
</feature>
<dbReference type="PANTHER" id="PTHR30590">
    <property type="entry name" value="INNER MEMBRANE PROTEIN"/>
    <property type="match status" value="1"/>
</dbReference>
<organism evidence="3 4">
    <name type="scientific">Actinomadura luteofluorescens</name>
    <dbReference type="NCBI Taxonomy" id="46163"/>
    <lineage>
        <taxon>Bacteria</taxon>
        <taxon>Bacillati</taxon>
        <taxon>Actinomycetota</taxon>
        <taxon>Actinomycetes</taxon>
        <taxon>Streptosporangiales</taxon>
        <taxon>Thermomonosporaceae</taxon>
        <taxon>Actinomadura</taxon>
    </lineage>
</organism>
<feature type="transmembrane region" description="Helical" evidence="1">
    <location>
        <begin position="135"/>
        <end position="157"/>
    </location>
</feature>
<evidence type="ECO:0000259" key="2">
    <source>
        <dbReference type="Pfam" id="PF04235"/>
    </source>
</evidence>
<gene>
    <name evidence="3" type="ORF">BJY14_004081</name>
</gene>
<feature type="transmembrane region" description="Helical" evidence="1">
    <location>
        <begin position="202"/>
        <end position="221"/>
    </location>
</feature>
<protein>
    <submittedName>
        <fullName evidence="3">Putative membrane protein YeiB</fullName>
    </submittedName>
</protein>
<keyword evidence="1" id="KW-0472">Membrane</keyword>
<evidence type="ECO:0000313" key="4">
    <source>
        <dbReference type="Proteomes" id="UP000529783"/>
    </source>
</evidence>
<feature type="domain" description="DUF418" evidence="2">
    <location>
        <begin position="167"/>
        <end position="306"/>
    </location>
</feature>
<sequence length="313" mass="33410">MRLTEVDVLRGFALFGITLVNTVGITGMPTSGPDDGLGHWAYETLLHQRFFPIFSFLFGLSFGLFLDGVQSQTHSPRLVMLARLGFLIPLGALHRLFQPREVLLTYAVVGLVVLLPASLIPGWRLILTLGGVATAAAAAVGGITLIPGLFLVGFGAARYGVEKLLGLSTGRIRNVLGVTGVLAVALNSLQIGKGVDSGSVPATVAGLATAAAYVAAVVLLMRTRIRRALGALAPLGRTALTGYLAATLLILAADRLLRIGDEPDYGMAFSTGAGVFLVELAFSWLWLRRARYGPFEWAWRCLTWWRIVPNGRG</sequence>
<dbReference type="EMBL" id="JACCBA010000001">
    <property type="protein sequence ID" value="NYD48098.1"/>
    <property type="molecule type" value="Genomic_DNA"/>
</dbReference>
<keyword evidence="1" id="KW-0812">Transmembrane</keyword>
<dbReference type="Proteomes" id="UP000529783">
    <property type="component" value="Unassembled WGS sequence"/>
</dbReference>
<feature type="transmembrane region" description="Helical" evidence="1">
    <location>
        <begin position="103"/>
        <end position="123"/>
    </location>
</feature>
<dbReference type="InterPro" id="IPR052529">
    <property type="entry name" value="Bact_Transport_Assoc"/>
</dbReference>
<dbReference type="AlphaFoldDB" id="A0A7Y9JGZ6"/>
<feature type="transmembrane region" description="Helical" evidence="1">
    <location>
        <begin position="228"/>
        <end position="253"/>
    </location>
</feature>
<evidence type="ECO:0000313" key="3">
    <source>
        <dbReference type="EMBL" id="NYD48098.1"/>
    </source>
</evidence>
<accession>A0A7Y9JGZ6</accession>
<dbReference type="RefSeq" id="WP_179845071.1">
    <property type="nucleotide sequence ID" value="NZ_JACCBA010000001.1"/>
</dbReference>
<comment type="caution">
    <text evidence="3">The sequence shown here is derived from an EMBL/GenBank/DDBJ whole genome shotgun (WGS) entry which is preliminary data.</text>
</comment>